<dbReference type="EMBL" id="JBHSAP010000018">
    <property type="protein sequence ID" value="MFC4078129.1"/>
    <property type="molecule type" value="Genomic_DNA"/>
</dbReference>
<evidence type="ECO:0000313" key="7">
    <source>
        <dbReference type="EMBL" id="MFC4078129.1"/>
    </source>
</evidence>
<keyword evidence="5" id="KW-0175">Coiled coil</keyword>
<evidence type="ECO:0000256" key="5">
    <source>
        <dbReference type="SAM" id="Coils"/>
    </source>
</evidence>
<dbReference type="RefSeq" id="WP_380705956.1">
    <property type="nucleotide sequence ID" value="NZ_JBHSAP010000018.1"/>
</dbReference>
<feature type="compositionally biased region" description="Polar residues" evidence="6">
    <location>
        <begin position="103"/>
        <end position="123"/>
    </location>
</feature>
<evidence type="ECO:0000256" key="6">
    <source>
        <dbReference type="SAM" id="MobiDB-lite"/>
    </source>
</evidence>
<evidence type="ECO:0000313" key="8">
    <source>
        <dbReference type="Proteomes" id="UP001595843"/>
    </source>
</evidence>
<dbReference type="NCBIfam" id="TIGR01442">
    <property type="entry name" value="SASP_gamma"/>
    <property type="match status" value="1"/>
</dbReference>
<feature type="coiled-coil region" evidence="5">
    <location>
        <begin position="5"/>
        <end position="70"/>
    </location>
</feature>
<organism evidence="7 8">
    <name type="scientific">Salinithrix halophila</name>
    <dbReference type="NCBI Taxonomy" id="1485204"/>
    <lineage>
        <taxon>Bacteria</taxon>
        <taxon>Bacillati</taxon>
        <taxon>Bacillota</taxon>
        <taxon>Bacilli</taxon>
        <taxon>Bacillales</taxon>
        <taxon>Thermoactinomycetaceae</taxon>
        <taxon>Salinithrix</taxon>
    </lineage>
</organism>
<gene>
    <name evidence="7" type="ORF">ACFOUO_15125</name>
</gene>
<comment type="similarity">
    <text evidence="1">Belongs to the gamma-type SASP family.</text>
</comment>
<accession>A0ABV8JLB1</accession>
<feature type="region of interest" description="Disordered" evidence="6">
    <location>
        <begin position="101"/>
        <end position="123"/>
    </location>
</feature>
<evidence type="ECO:0000256" key="4">
    <source>
        <dbReference type="ARBA" id="ARBA00022969"/>
    </source>
</evidence>
<reference evidence="8" key="1">
    <citation type="journal article" date="2019" name="Int. J. Syst. Evol. Microbiol.">
        <title>The Global Catalogue of Microorganisms (GCM) 10K type strain sequencing project: providing services to taxonomists for standard genome sequencing and annotation.</title>
        <authorList>
            <consortium name="The Broad Institute Genomics Platform"/>
            <consortium name="The Broad Institute Genome Sequencing Center for Infectious Disease"/>
            <person name="Wu L."/>
            <person name="Ma J."/>
        </authorList>
    </citation>
    <scope>NUCLEOTIDE SEQUENCE [LARGE SCALE GENOMIC DNA]</scope>
    <source>
        <strain evidence="8">IBRC-M 10813</strain>
    </source>
</reference>
<name>A0ABV8JLB1_9BACL</name>
<evidence type="ECO:0000256" key="1">
    <source>
        <dbReference type="ARBA" id="ARBA00006710"/>
    </source>
</evidence>
<proteinExistence type="inferred from homology"/>
<sequence>MPYRIDQAAQQAQQSLQQIRQIAQQLQQTELQNARQFQQGAPVGNFSQREQTAAQQLNQIQQMVQQLQSSMGGAQGIAPQVQGLNQGYAAQGVAPQAFGTEFASETNVQEVRSQNQQAERNKR</sequence>
<evidence type="ECO:0000256" key="2">
    <source>
        <dbReference type="ARBA" id="ARBA00014721"/>
    </source>
</evidence>
<keyword evidence="4" id="KW-0749">Sporulation</keyword>
<comment type="caution">
    <text evidence="7">The sequence shown here is derived from an EMBL/GenBank/DDBJ whole genome shotgun (WGS) entry which is preliminary data.</text>
</comment>
<evidence type="ECO:0000256" key="3">
    <source>
        <dbReference type="ARBA" id="ARBA00022737"/>
    </source>
</evidence>
<keyword evidence="8" id="KW-1185">Reference proteome</keyword>
<protein>
    <recommendedName>
        <fullName evidence="2">Small, acid-soluble spore protein gamma-type</fullName>
    </recommendedName>
</protein>
<dbReference type="InterPro" id="IPR006341">
    <property type="entry name" value="Spore_gamma"/>
</dbReference>
<keyword evidence="3" id="KW-0677">Repeat</keyword>
<dbReference type="Proteomes" id="UP001595843">
    <property type="component" value="Unassembled WGS sequence"/>
</dbReference>